<dbReference type="Pfam" id="PF11297">
    <property type="entry name" value="DUF3098"/>
    <property type="match status" value="1"/>
</dbReference>
<dbReference type="eggNOG" id="ENOG50331EZ">
    <property type="taxonomic scope" value="Bacteria"/>
</dbReference>
<keyword evidence="1" id="KW-0472">Membrane</keyword>
<reference evidence="3" key="2">
    <citation type="submission" date="2011-02" db="EMBL/GenBank/DDBJ databases">
        <title>The complete genome of Fluviicola taffensis DSM 16823.</title>
        <authorList>
            <consortium name="US DOE Joint Genome Institute (JGI-PGF)"/>
            <person name="Lucas S."/>
            <person name="Copeland A."/>
            <person name="Lapidus A."/>
            <person name="Bruce D."/>
            <person name="Goodwin L."/>
            <person name="Pitluck S."/>
            <person name="Kyrpides N."/>
            <person name="Mavromatis K."/>
            <person name="Ivanova N."/>
            <person name="Mikhailova N."/>
            <person name="Pagani I."/>
            <person name="Chertkov O."/>
            <person name="Detter J.C."/>
            <person name="Han C."/>
            <person name="Tapia R."/>
            <person name="Land M."/>
            <person name="Hauser L."/>
            <person name="Markowitz V."/>
            <person name="Cheng J.-F."/>
            <person name="Hugenholtz P."/>
            <person name="Woyke T."/>
            <person name="Wu D."/>
            <person name="Tindall B."/>
            <person name="Pomrenke H.G."/>
            <person name="Brambilla E."/>
            <person name="Klenk H.-P."/>
            <person name="Eisen J.A."/>
        </authorList>
    </citation>
    <scope>NUCLEOTIDE SEQUENCE [LARGE SCALE GENOMIC DNA]</scope>
    <source>
        <strain evidence="3">DSM 16823 / RW262 / RW262</strain>
    </source>
</reference>
<keyword evidence="1" id="KW-1133">Transmembrane helix</keyword>
<dbReference type="Proteomes" id="UP000007463">
    <property type="component" value="Chromosome"/>
</dbReference>
<reference evidence="2 3" key="1">
    <citation type="journal article" date="2011" name="Stand. Genomic Sci.">
        <title>Complete genome sequence of the gliding freshwater bacterium Fluviicola taffensis type strain (RW262).</title>
        <authorList>
            <person name="Woyke T."/>
            <person name="Chertkov O."/>
            <person name="Lapidus A."/>
            <person name="Nolan M."/>
            <person name="Lucas S."/>
            <person name="Del Rio T.G."/>
            <person name="Tice H."/>
            <person name="Cheng J.F."/>
            <person name="Tapia R."/>
            <person name="Han C."/>
            <person name="Goodwin L."/>
            <person name="Pitluck S."/>
            <person name="Liolios K."/>
            <person name="Pagani I."/>
            <person name="Ivanova N."/>
            <person name="Huntemann M."/>
            <person name="Mavromatis K."/>
            <person name="Mikhailova N."/>
            <person name="Pati A."/>
            <person name="Chen A."/>
            <person name="Palaniappan K."/>
            <person name="Land M."/>
            <person name="Hauser L."/>
            <person name="Brambilla E.M."/>
            <person name="Rohde M."/>
            <person name="Mwirichia R."/>
            <person name="Sikorski J."/>
            <person name="Tindall B.J."/>
            <person name="Goker M."/>
            <person name="Bristow J."/>
            <person name="Eisen J.A."/>
            <person name="Markowitz V."/>
            <person name="Hugenholtz P."/>
            <person name="Klenk H.P."/>
            <person name="Kyrpides N.C."/>
        </authorList>
    </citation>
    <scope>NUCLEOTIDE SEQUENCE [LARGE SCALE GENOMIC DNA]</scope>
    <source>
        <strain evidence="3">DSM 16823 / RW262 / RW262</strain>
    </source>
</reference>
<dbReference type="OrthoDB" id="963379at2"/>
<keyword evidence="3" id="KW-1185">Reference proteome</keyword>
<name>F2IK28_FLUTR</name>
<feature type="transmembrane region" description="Helical" evidence="1">
    <location>
        <begin position="53"/>
        <end position="72"/>
    </location>
</feature>
<protein>
    <recommendedName>
        <fullName evidence="4">DUF3098 domain-containing protein</fullName>
    </recommendedName>
</protein>
<dbReference type="AlphaFoldDB" id="F2IK28"/>
<dbReference type="KEGG" id="fte:Fluta_0926"/>
<keyword evidence="1" id="KW-0812">Transmembrane</keyword>
<dbReference type="STRING" id="755732.Fluta_0926"/>
<proteinExistence type="predicted"/>
<dbReference type="HOGENOM" id="CLU_176977_0_0_10"/>
<organism evidence="2 3">
    <name type="scientific">Fluviicola taffensis (strain DSM 16823 / NCIMB 13979 / RW262)</name>
    <dbReference type="NCBI Taxonomy" id="755732"/>
    <lineage>
        <taxon>Bacteria</taxon>
        <taxon>Pseudomonadati</taxon>
        <taxon>Bacteroidota</taxon>
        <taxon>Flavobacteriia</taxon>
        <taxon>Flavobacteriales</taxon>
        <taxon>Crocinitomicaceae</taxon>
        <taxon>Fluviicola</taxon>
    </lineage>
</organism>
<feature type="transmembrane region" description="Helical" evidence="1">
    <location>
        <begin position="12"/>
        <end position="33"/>
    </location>
</feature>
<dbReference type="InterPro" id="IPR021448">
    <property type="entry name" value="DUF3098"/>
</dbReference>
<accession>F2IK28</accession>
<sequence length="82" mass="9186">MNNKFDFPIKKENLRIIFIGLAINLIGYLLMIGGGADNPAEFHEKELFSTVRITISPILIIAGFVIMIYGIMKKAKNSNSQE</sequence>
<evidence type="ECO:0000313" key="2">
    <source>
        <dbReference type="EMBL" id="AEA42927.1"/>
    </source>
</evidence>
<dbReference type="EMBL" id="CP002542">
    <property type="protein sequence ID" value="AEA42927.1"/>
    <property type="molecule type" value="Genomic_DNA"/>
</dbReference>
<evidence type="ECO:0008006" key="4">
    <source>
        <dbReference type="Google" id="ProtNLM"/>
    </source>
</evidence>
<evidence type="ECO:0000313" key="3">
    <source>
        <dbReference type="Proteomes" id="UP000007463"/>
    </source>
</evidence>
<evidence type="ECO:0000256" key="1">
    <source>
        <dbReference type="SAM" id="Phobius"/>
    </source>
</evidence>
<dbReference type="RefSeq" id="WP_013685699.1">
    <property type="nucleotide sequence ID" value="NC_015321.1"/>
</dbReference>
<gene>
    <name evidence="2" type="ordered locus">Fluta_0926</name>
</gene>